<comment type="caution">
    <text evidence="1">The sequence shown here is derived from an EMBL/GenBank/DDBJ whole genome shotgun (WGS) entry which is preliminary data.</text>
</comment>
<dbReference type="EC" id="2.7.10.1" evidence="1"/>
<protein>
    <submittedName>
        <fullName evidence="1">Non-specific serine/threonine protein kinase protein</fullName>
        <ecNumber evidence="1">2.7.10.1</ecNumber>
        <ecNumber evidence="1">2.7.11.1</ecNumber>
    </submittedName>
</protein>
<reference evidence="2" key="1">
    <citation type="journal article" date="2022" name="Nat. Commun.">
        <title>Chromosome evolution and the genetic basis of agronomically important traits in greater yam.</title>
        <authorList>
            <person name="Bredeson J.V."/>
            <person name="Lyons J.B."/>
            <person name="Oniyinde I.O."/>
            <person name="Okereke N.R."/>
            <person name="Kolade O."/>
            <person name="Nnabue I."/>
            <person name="Nwadili C.O."/>
            <person name="Hribova E."/>
            <person name="Parker M."/>
            <person name="Nwogha J."/>
            <person name="Shu S."/>
            <person name="Carlson J."/>
            <person name="Kariba R."/>
            <person name="Muthemba S."/>
            <person name="Knop K."/>
            <person name="Barton G.J."/>
            <person name="Sherwood A.V."/>
            <person name="Lopez-Montes A."/>
            <person name="Asiedu R."/>
            <person name="Jamnadass R."/>
            <person name="Muchugi A."/>
            <person name="Goodstein D."/>
            <person name="Egesi C.N."/>
            <person name="Featherston J."/>
            <person name="Asfaw A."/>
            <person name="Simpson G.G."/>
            <person name="Dolezel J."/>
            <person name="Hendre P.S."/>
            <person name="Van Deynze A."/>
            <person name="Kumar P.L."/>
            <person name="Obidiegwu J.E."/>
            <person name="Bhattacharjee R."/>
            <person name="Rokhsar D.S."/>
        </authorList>
    </citation>
    <scope>NUCLEOTIDE SEQUENCE [LARGE SCALE GENOMIC DNA]</scope>
    <source>
        <strain evidence="2">cv. TDa95/00328</strain>
    </source>
</reference>
<dbReference type="Proteomes" id="UP000827976">
    <property type="component" value="Chromosome 5"/>
</dbReference>
<dbReference type="EMBL" id="CM037015">
    <property type="protein sequence ID" value="KAH7683030.1"/>
    <property type="molecule type" value="Genomic_DNA"/>
</dbReference>
<evidence type="ECO:0000313" key="2">
    <source>
        <dbReference type="Proteomes" id="UP000827976"/>
    </source>
</evidence>
<gene>
    <name evidence="1" type="ORF">IHE45_05G157400</name>
</gene>
<keyword evidence="1" id="KW-0418">Kinase</keyword>
<proteinExistence type="predicted"/>
<dbReference type="EC" id="2.7.11.1" evidence="1"/>
<sequence length="910" mass="97484">MATKLLLIFFSVTLLFSSSSGADAEVIAALAGSLTNIPSSWKPNSDPCTSKWQGINCDSSGAVTEINLGSKSLGGSLPPNLNKLSSLKSLQLQQNQIAGSLPSLSASLQIVALDGNLFNSIPNGFFSGLASLQKISLDDNPLDPWSIPDDLSQCNSLTDFSASNASINGTIPDFLGTMPSLQTLRLSYNHLTGGLPLSFGSSGLQNLILNNQGSGAKLSGRIDVIGSATQLSMIWLQSNSFTGPIPDVSNLTNLFSFNVRDNDLTGVVPESLLTCPTLTNVTLSNNKLQGPFPQFSSSAKLDVDKGNNFCSKTPGPCDPKVMILLSIAGGFGYPIDLATSWNGNDPCAGWAGVTCDASKNIQVLNFANRHFTGIISPDVANLTTLTKLILSDNSLTGTIPEALASMPLLQLLDVSNNKLSGSKPNFKSSVTVKLSGNPGLGDGSGSGGSPGQSSGDNNGSPGVSPSSGDQSGKKSSSSAALIAGVVIAAVVVAGCFAGCVYYNRHKRTARKFGRVQTQSPPHEPEMVKIGIMGMQSNGAASSELYSHSSTDSAGTYLVENHSMSMSIQALRIATNNFSEDYILGRGGFGVVYKGDLNGTLVAVKRNESLGSKGMAEFHAEIDVLRKVRHRHLVGLLGYCIDGNERLLVYEYMPEGTLGQHLFEWNEGRYAPLSWKQRLTIALDVARGIEYLHSLAQESFIHRDLKPSNILLDKDMRAKVSDFGLVKLADNTKSLATRLAGTFGYLAPEYATTGKVTTKVDVYAYGVILMELITGRRALDETRPEDETHLVTCFRRNIINKEKFMKTVDSFLDLDDESREGLLEVAELARHCTAREPYQRPDMGHAVNVLAPLIEQWKPTSYDEGDLCDSGTNLAQRMQKWQLGDGSSTTDLFSSYRGSIENSRVASMMRN</sequence>
<keyword evidence="1" id="KW-0808">Transferase</keyword>
<accession>A0ACB7W6J4</accession>
<organism evidence="1 2">
    <name type="scientific">Dioscorea alata</name>
    <name type="common">Purple yam</name>
    <dbReference type="NCBI Taxonomy" id="55571"/>
    <lineage>
        <taxon>Eukaryota</taxon>
        <taxon>Viridiplantae</taxon>
        <taxon>Streptophyta</taxon>
        <taxon>Embryophyta</taxon>
        <taxon>Tracheophyta</taxon>
        <taxon>Spermatophyta</taxon>
        <taxon>Magnoliopsida</taxon>
        <taxon>Liliopsida</taxon>
        <taxon>Dioscoreales</taxon>
        <taxon>Dioscoreaceae</taxon>
        <taxon>Dioscorea</taxon>
    </lineage>
</organism>
<keyword evidence="1" id="KW-0723">Serine/threonine-protein kinase</keyword>
<name>A0ACB7W6J4_DIOAL</name>
<keyword evidence="2" id="KW-1185">Reference proteome</keyword>
<evidence type="ECO:0000313" key="1">
    <source>
        <dbReference type="EMBL" id="KAH7683030.1"/>
    </source>
</evidence>